<evidence type="ECO:0000256" key="1">
    <source>
        <dbReference type="SAM" id="MobiDB-lite"/>
    </source>
</evidence>
<evidence type="ECO:0000259" key="3">
    <source>
        <dbReference type="Pfam" id="PF12773"/>
    </source>
</evidence>
<name>A0A6J4S0I6_9ACTN</name>
<evidence type="ECO:0000313" key="4">
    <source>
        <dbReference type="EMBL" id="CAA9486393.1"/>
    </source>
</evidence>
<feature type="region of interest" description="Disordered" evidence="1">
    <location>
        <begin position="152"/>
        <end position="171"/>
    </location>
</feature>
<evidence type="ECO:0000256" key="2">
    <source>
        <dbReference type="SAM" id="Phobius"/>
    </source>
</evidence>
<keyword evidence="2" id="KW-0472">Membrane</keyword>
<keyword evidence="2" id="KW-1133">Transmembrane helix</keyword>
<dbReference type="Pfam" id="PF12773">
    <property type="entry name" value="DZR"/>
    <property type="match status" value="1"/>
</dbReference>
<dbReference type="InterPro" id="IPR025874">
    <property type="entry name" value="DZR"/>
</dbReference>
<dbReference type="AlphaFoldDB" id="A0A6J4S0I6"/>
<feature type="transmembrane region" description="Helical" evidence="2">
    <location>
        <begin position="47"/>
        <end position="69"/>
    </location>
</feature>
<keyword evidence="2" id="KW-0812">Transmembrane</keyword>
<proteinExistence type="predicted"/>
<sequence length="171" mass="19459">MLAVFGIESSGLNLAVNLLILFLAVVYFALVYWTFADARRRIADPMLIGCATAAAVLFPFVGAFVYMIVRPPEYLDDVRERELEIQASEARMHAMDYQLCPHCDFEVKSDFLRCPNCMRKLKDPCHNCAKPLDPTWKLCPYCEAEIPGVTPAPRRSRRRREETAAFEAPPQ</sequence>
<protein>
    <recommendedName>
        <fullName evidence="3">DZANK-type domain-containing protein</fullName>
    </recommendedName>
</protein>
<organism evidence="4">
    <name type="scientific">uncultured Solirubrobacteraceae bacterium</name>
    <dbReference type="NCBI Taxonomy" id="1162706"/>
    <lineage>
        <taxon>Bacteria</taxon>
        <taxon>Bacillati</taxon>
        <taxon>Actinomycetota</taxon>
        <taxon>Thermoleophilia</taxon>
        <taxon>Solirubrobacterales</taxon>
        <taxon>Solirubrobacteraceae</taxon>
        <taxon>environmental samples</taxon>
    </lineage>
</organism>
<reference evidence="4" key="1">
    <citation type="submission" date="2020-02" db="EMBL/GenBank/DDBJ databases">
        <authorList>
            <person name="Meier V. D."/>
        </authorList>
    </citation>
    <scope>NUCLEOTIDE SEQUENCE</scope>
    <source>
        <strain evidence="4">AVDCRST_MAG65</strain>
    </source>
</reference>
<dbReference type="EMBL" id="CADCVL010000317">
    <property type="protein sequence ID" value="CAA9486393.1"/>
    <property type="molecule type" value="Genomic_DNA"/>
</dbReference>
<accession>A0A6J4S0I6</accession>
<feature type="transmembrane region" description="Helical" evidence="2">
    <location>
        <begin position="12"/>
        <end position="35"/>
    </location>
</feature>
<feature type="domain" description="DZANK-type" evidence="3">
    <location>
        <begin position="100"/>
        <end position="143"/>
    </location>
</feature>
<gene>
    <name evidence="4" type="ORF">AVDCRST_MAG65-1756</name>
</gene>